<dbReference type="InterPro" id="IPR050351">
    <property type="entry name" value="BphY/WalK/GraS-like"/>
</dbReference>
<dbReference type="Proteomes" id="UP001057877">
    <property type="component" value="Chromosome"/>
</dbReference>
<accession>A0ABY5S993</accession>
<feature type="domain" description="Histidine kinase" evidence="10">
    <location>
        <begin position="91"/>
        <end position="300"/>
    </location>
</feature>
<evidence type="ECO:0000256" key="4">
    <source>
        <dbReference type="ARBA" id="ARBA00022553"/>
    </source>
</evidence>
<evidence type="ECO:0000256" key="2">
    <source>
        <dbReference type="ARBA" id="ARBA00004370"/>
    </source>
</evidence>
<evidence type="ECO:0000256" key="3">
    <source>
        <dbReference type="ARBA" id="ARBA00012438"/>
    </source>
</evidence>
<keyword evidence="12" id="KW-1185">Reference proteome</keyword>
<evidence type="ECO:0000259" key="10">
    <source>
        <dbReference type="PROSITE" id="PS50109"/>
    </source>
</evidence>
<dbReference type="InterPro" id="IPR005467">
    <property type="entry name" value="His_kinase_dom"/>
</dbReference>
<evidence type="ECO:0000256" key="5">
    <source>
        <dbReference type="ARBA" id="ARBA00022679"/>
    </source>
</evidence>
<dbReference type="SMART" id="SM00388">
    <property type="entry name" value="HisKA"/>
    <property type="match status" value="1"/>
</dbReference>
<evidence type="ECO:0000313" key="11">
    <source>
        <dbReference type="EMBL" id="UVI30239.1"/>
    </source>
</evidence>
<keyword evidence="6" id="KW-0547">Nucleotide-binding</keyword>
<reference evidence="11" key="1">
    <citation type="submission" date="2022-01" db="EMBL/GenBank/DDBJ databases">
        <title>Paenibacillus spongiae sp. nov., isolated from marine sponge.</title>
        <authorList>
            <person name="Li Z."/>
            <person name="Zhang M."/>
        </authorList>
    </citation>
    <scope>NUCLEOTIDE SEQUENCE</scope>
    <source>
        <strain evidence="11">PHS-Z3</strain>
    </source>
</reference>
<dbReference type="SMART" id="SM00387">
    <property type="entry name" value="HATPase_c"/>
    <property type="match status" value="1"/>
</dbReference>
<organism evidence="11 12">
    <name type="scientific">Paenibacillus spongiae</name>
    <dbReference type="NCBI Taxonomy" id="2909671"/>
    <lineage>
        <taxon>Bacteria</taxon>
        <taxon>Bacillati</taxon>
        <taxon>Bacillota</taxon>
        <taxon>Bacilli</taxon>
        <taxon>Bacillales</taxon>
        <taxon>Paenibacillaceae</taxon>
        <taxon>Paenibacillus</taxon>
    </lineage>
</organism>
<dbReference type="PANTHER" id="PTHR45453:SF1">
    <property type="entry name" value="PHOSPHATE REGULON SENSOR PROTEIN PHOR"/>
    <property type="match status" value="1"/>
</dbReference>
<dbReference type="InterPro" id="IPR003594">
    <property type="entry name" value="HATPase_dom"/>
</dbReference>
<dbReference type="InterPro" id="IPR036097">
    <property type="entry name" value="HisK_dim/P_sf"/>
</dbReference>
<evidence type="ECO:0000256" key="6">
    <source>
        <dbReference type="ARBA" id="ARBA00022741"/>
    </source>
</evidence>
<keyword evidence="9" id="KW-0902">Two-component regulatory system</keyword>
<dbReference type="EMBL" id="CP091430">
    <property type="protein sequence ID" value="UVI30239.1"/>
    <property type="molecule type" value="Genomic_DNA"/>
</dbReference>
<evidence type="ECO:0000256" key="9">
    <source>
        <dbReference type="ARBA" id="ARBA00023012"/>
    </source>
</evidence>
<dbReference type="EC" id="2.7.13.3" evidence="3"/>
<dbReference type="InterPro" id="IPR036890">
    <property type="entry name" value="HATPase_C_sf"/>
</dbReference>
<dbReference type="RefSeq" id="WP_258386309.1">
    <property type="nucleotide sequence ID" value="NZ_CP091430.1"/>
</dbReference>
<dbReference type="Pfam" id="PF02518">
    <property type="entry name" value="HATPase_c"/>
    <property type="match status" value="1"/>
</dbReference>
<dbReference type="Gene3D" id="3.30.565.10">
    <property type="entry name" value="Histidine kinase-like ATPase, C-terminal domain"/>
    <property type="match status" value="1"/>
</dbReference>
<protein>
    <recommendedName>
        <fullName evidence="3">histidine kinase</fullName>
        <ecNumber evidence="3">2.7.13.3</ecNumber>
    </recommendedName>
</protein>
<dbReference type="PANTHER" id="PTHR45453">
    <property type="entry name" value="PHOSPHATE REGULON SENSOR PROTEIN PHOR"/>
    <property type="match status" value="1"/>
</dbReference>
<evidence type="ECO:0000256" key="1">
    <source>
        <dbReference type="ARBA" id="ARBA00000085"/>
    </source>
</evidence>
<dbReference type="Gene3D" id="1.10.287.130">
    <property type="match status" value="1"/>
</dbReference>
<keyword evidence="7 11" id="KW-0418">Kinase</keyword>
<keyword evidence="8" id="KW-0067">ATP-binding</keyword>
<dbReference type="PROSITE" id="PS50109">
    <property type="entry name" value="HIS_KIN"/>
    <property type="match status" value="1"/>
</dbReference>
<evidence type="ECO:0000256" key="7">
    <source>
        <dbReference type="ARBA" id="ARBA00022777"/>
    </source>
</evidence>
<keyword evidence="4" id="KW-0597">Phosphoprotein</keyword>
<evidence type="ECO:0000313" key="12">
    <source>
        <dbReference type="Proteomes" id="UP001057877"/>
    </source>
</evidence>
<dbReference type="InterPro" id="IPR003661">
    <property type="entry name" value="HisK_dim/P_dom"/>
</dbReference>
<dbReference type="SUPFAM" id="SSF47384">
    <property type="entry name" value="Homodimeric domain of signal transducing histidine kinase"/>
    <property type="match status" value="1"/>
</dbReference>
<comment type="subcellular location">
    <subcellularLocation>
        <location evidence="2">Membrane</location>
    </subcellularLocation>
</comment>
<keyword evidence="5" id="KW-0808">Transferase</keyword>
<dbReference type="Pfam" id="PF00512">
    <property type="entry name" value="HisKA"/>
    <property type="match status" value="1"/>
</dbReference>
<gene>
    <name evidence="11" type="ORF">L1F29_33570</name>
</gene>
<dbReference type="CDD" id="cd00082">
    <property type="entry name" value="HisKA"/>
    <property type="match status" value="1"/>
</dbReference>
<comment type="catalytic activity">
    <reaction evidence="1">
        <text>ATP + protein L-histidine = ADP + protein N-phospho-L-histidine.</text>
        <dbReference type="EC" id="2.7.13.3"/>
    </reaction>
</comment>
<dbReference type="GO" id="GO:0016301">
    <property type="term" value="F:kinase activity"/>
    <property type="evidence" value="ECO:0007669"/>
    <property type="project" value="UniProtKB-KW"/>
</dbReference>
<sequence>MNALTIATAVSVLLALMHALYIVFLQRQLRSINRQLNKRLTEHTRQPISLELLSRELNTLAVNINKCLKAEENLRLHGIREEKRFKDLIANISHDLRTPLTAIKGYQQLLDNGELSGDQQKKLHIARKHADELGRLIEHFFEYSYLLSAEPEQHIERINLTNLVTDCLAASVTALEANKLTVRMEESPPIFVHTDKDMVTRMIQNLIRNCIQHSNGDIEVSLLQAVDRAGLSLRNPVKHAADLDVKRLFDRFYTGDQARSTCTGLGLSIVKLLAEQLGGSVIASMQDGVLEIRVELPKMNGMSSRE</sequence>
<evidence type="ECO:0000256" key="8">
    <source>
        <dbReference type="ARBA" id="ARBA00022840"/>
    </source>
</evidence>
<proteinExistence type="predicted"/>
<name>A0ABY5S993_9BACL</name>
<dbReference type="SUPFAM" id="SSF55874">
    <property type="entry name" value="ATPase domain of HSP90 chaperone/DNA topoisomerase II/histidine kinase"/>
    <property type="match status" value="1"/>
</dbReference>